<protein>
    <recommendedName>
        <fullName evidence="3">Lipoprotein</fullName>
    </recommendedName>
</protein>
<reference evidence="1" key="1">
    <citation type="journal article" date="2014" name="Int. J. Syst. Evol. Microbiol.">
        <title>Complete genome sequence of Corynebacterium casei LMG S-19264T (=DSM 44701T), isolated from a smear-ripened cheese.</title>
        <authorList>
            <consortium name="US DOE Joint Genome Institute (JGI-PGF)"/>
            <person name="Walter F."/>
            <person name="Albersmeier A."/>
            <person name="Kalinowski J."/>
            <person name="Ruckert C."/>
        </authorList>
    </citation>
    <scope>NUCLEOTIDE SEQUENCE</scope>
    <source>
        <strain evidence="1">JCM 31311</strain>
    </source>
</reference>
<dbReference type="PROSITE" id="PS51257">
    <property type="entry name" value="PROKAR_LIPOPROTEIN"/>
    <property type="match status" value="1"/>
</dbReference>
<reference evidence="1" key="2">
    <citation type="submission" date="2020-09" db="EMBL/GenBank/DDBJ databases">
        <authorList>
            <person name="Sun Q."/>
            <person name="Ohkuma M."/>
        </authorList>
    </citation>
    <scope>NUCLEOTIDE SEQUENCE</scope>
    <source>
        <strain evidence="1">JCM 31311</strain>
    </source>
</reference>
<evidence type="ECO:0008006" key="3">
    <source>
        <dbReference type="Google" id="ProtNLM"/>
    </source>
</evidence>
<dbReference type="RefSeq" id="WP_189087782.1">
    <property type="nucleotide sequence ID" value="NZ_BMQL01000001.1"/>
</dbReference>
<comment type="caution">
    <text evidence="1">The sequence shown here is derived from an EMBL/GenBank/DDBJ whole genome shotgun (WGS) entry which is preliminary data.</text>
</comment>
<evidence type="ECO:0000313" key="1">
    <source>
        <dbReference type="EMBL" id="GGQ94844.1"/>
    </source>
</evidence>
<dbReference type="AlphaFoldDB" id="A0A918EZU8"/>
<keyword evidence="2" id="KW-1185">Reference proteome</keyword>
<evidence type="ECO:0000313" key="2">
    <source>
        <dbReference type="Proteomes" id="UP000603865"/>
    </source>
</evidence>
<sequence>MKLPTVALFLLAPVLGACGWIPLPAQSAPDFYFTNSSVQVTPAQVAYMSENQLDAGRLSIPSLPYSTITIDADLEYQGKGAAMRLEIFAAAERPNCPSVNSTLPGYSPALLCTGPEAGQRVAEVLLNTGTRTPLHLEGAVLAHALRAKTLYLGIRLLSGNPGNNAVIYVTNIHLHGWV</sequence>
<dbReference type="Proteomes" id="UP000603865">
    <property type="component" value="Unassembled WGS sequence"/>
</dbReference>
<gene>
    <name evidence="1" type="ORF">GCM10008957_03840</name>
</gene>
<dbReference type="EMBL" id="BMQL01000001">
    <property type="protein sequence ID" value="GGQ94844.1"/>
    <property type="molecule type" value="Genomic_DNA"/>
</dbReference>
<name>A0A918EZU8_9DEIO</name>
<accession>A0A918EZU8</accession>
<organism evidence="1 2">
    <name type="scientific">Deinococcus ruber</name>
    <dbReference type="NCBI Taxonomy" id="1848197"/>
    <lineage>
        <taxon>Bacteria</taxon>
        <taxon>Thermotogati</taxon>
        <taxon>Deinococcota</taxon>
        <taxon>Deinococci</taxon>
        <taxon>Deinococcales</taxon>
        <taxon>Deinococcaceae</taxon>
        <taxon>Deinococcus</taxon>
    </lineage>
</organism>
<proteinExistence type="predicted"/>